<organism evidence="2 3">
    <name type="scientific">Legionella taurinensis</name>
    <dbReference type="NCBI Taxonomy" id="70611"/>
    <lineage>
        <taxon>Bacteria</taxon>
        <taxon>Pseudomonadati</taxon>
        <taxon>Pseudomonadota</taxon>
        <taxon>Gammaproteobacteria</taxon>
        <taxon>Legionellales</taxon>
        <taxon>Legionellaceae</taxon>
        <taxon>Legionella</taxon>
    </lineage>
</organism>
<dbReference type="AlphaFoldDB" id="A0A3A5L3R8"/>
<comment type="caution">
    <text evidence="2">The sequence shown here is derived from an EMBL/GenBank/DDBJ whole genome shotgun (WGS) entry which is preliminary data.</text>
</comment>
<gene>
    <name evidence="2" type="ORF">D6J04_09035</name>
</gene>
<name>A0A3A5L3R8_9GAMM</name>
<protein>
    <submittedName>
        <fullName evidence="2">Uncharacterized protein</fullName>
    </submittedName>
</protein>
<evidence type="ECO:0000313" key="3">
    <source>
        <dbReference type="Proteomes" id="UP000270757"/>
    </source>
</evidence>
<sequence length="327" mass="37273">MSKWVKEKKGELHFPSMGITYYNENKDEAISFVWISHAQHNQFKIVISTRNENTATKLAKKIPSQIALFTNVDSGSLSFIDEKTENFLGLLSTEKIGFSGLDMKDIYDELNQYLQHICVQLLVDRKVTEAVSLVQNILPCFTINLIELENTFLKKMQEVGNVQPLIDYYDSLGYGQKIVDFLLRIEPVDQNQSREIKQSILYYAVKYNIPHPLRLLLGNTINLSDPNSFSNYFSAHEKGDVWEIINLSMNQLKSENEQLKQTVAQLQLENNELKKSLEQEKCNTSAKTMTASVQQLTLFAPTPKEIVLHGKTIGEGMETSDKCSSPH</sequence>
<dbReference type="RefSeq" id="WP_120047378.1">
    <property type="nucleotide sequence ID" value="NZ_QZWB01000008.1"/>
</dbReference>
<accession>A0A3A5L3R8</accession>
<keyword evidence="1" id="KW-0175">Coiled coil</keyword>
<reference evidence="2 3" key="1">
    <citation type="submission" date="2018-09" db="EMBL/GenBank/DDBJ databases">
        <title>Draft genome sequences of Legionella taurinensis isolated from water samples.</title>
        <authorList>
            <person name="Chakeri A."/>
            <person name="Allerberger F."/>
            <person name="Kundi M."/>
            <person name="Ruppitsch W."/>
            <person name="Schmid D."/>
        </authorList>
    </citation>
    <scope>NUCLEOTIDE SEQUENCE [LARGE SCALE GENOMIC DNA]</scope>
    <source>
        <strain evidence="2 3">4570-18-6</strain>
    </source>
</reference>
<proteinExistence type="predicted"/>
<dbReference type="Proteomes" id="UP000270757">
    <property type="component" value="Unassembled WGS sequence"/>
</dbReference>
<dbReference type="EMBL" id="QZWB01000008">
    <property type="protein sequence ID" value="RJT46670.1"/>
    <property type="molecule type" value="Genomic_DNA"/>
</dbReference>
<evidence type="ECO:0000256" key="1">
    <source>
        <dbReference type="SAM" id="Coils"/>
    </source>
</evidence>
<evidence type="ECO:0000313" key="2">
    <source>
        <dbReference type="EMBL" id="RJT46670.1"/>
    </source>
</evidence>
<feature type="coiled-coil region" evidence="1">
    <location>
        <begin position="249"/>
        <end position="283"/>
    </location>
</feature>